<accession>A0A0C1Y592</accession>
<evidence type="ECO:0000256" key="2">
    <source>
        <dbReference type="ARBA" id="ARBA00009784"/>
    </source>
</evidence>
<feature type="transmembrane region" description="Helical" evidence="7">
    <location>
        <begin position="135"/>
        <end position="157"/>
    </location>
</feature>
<name>A0A0C1Y592_9CYAN</name>
<protein>
    <recommendedName>
        <fullName evidence="7">UPF0056 membrane protein</fullName>
    </recommendedName>
</protein>
<evidence type="ECO:0000313" key="8">
    <source>
        <dbReference type="EMBL" id="NEV67254.1"/>
    </source>
</evidence>
<feature type="transmembrane region" description="Helical" evidence="7">
    <location>
        <begin position="73"/>
        <end position="91"/>
    </location>
</feature>
<comment type="caution">
    <text evidence="8">The sequence shown here is derived from an EMBL/GenBank/DDBJ whole genome shotgun (WGS) entry which is preliminary data.</text>
</comment>
<keyword evidence="6 7" id="KW-0472">Membrane</keyword>
<dbReference type="Pfam" id="PF01914">
    <property type="entry name" value="MarC"/>
    <property type="match status" value="1"/>
</dbReference>
<feature type="transmembrane region" description="Helical" evidence="7">
    <location>
        <begin position="44"/>
        <end position="66"/>
    </location>
</feature>
<keyword evidence="5 7" id="KW-1133">Transmembrane helix</keyword>
<dbReference type="GO" id="GO:0005886">
    <property type="term" value="C:plasma membrane"/>
    <property type="evidence" value="ECO:0007669"/>
    <property type="project" value="UniProtKB-SubCell"/>
</dbReference>
<dbReference type="EMBL" id="JTHE02000003">
    <property type="protein sequence ID" value="NEV67254.1"/>
    <property type="molecule type" value="Genomic_DNA"/>
</dbReference>
<dbReference type="AlphaFoldDB" id="A0A0C1Y592"/>
<evidence type="ECO:0000256" key="5">
    <source>
        <dbReference type="ARBA" id="ARBA00022989"/>
    </source>
</evidence>
<reference evidence="8" key="2">
    <citation type="journal article" date="2015" name="Genome Announc.">
        <title>Draft Genome Sequence of Filamentous Marine Cyanobacterium Lyngbya confervoides Strain BDU141951.</title>
        <authorList>
            <person name="Chandrababunaidu M.M."/>
            <person name="Sen D."/>
            <person name="Tripathy S."/>
        </authorList>
    </citation>
    <scope>NUCLEOTIDE SEQUENCE</scope>
    <source>
        <strain evidence="8">BDU141951</strain>
    </source>
</reference>
<proteinExistence type="inferred from homology"/>
<reference evidence="8" key="3">
    <citation type="submission" date="2020-02" db="EMBL/GenBank/DDBJ databases">
        <authorList>
            <person name="Sarangi A.N."/>
            <person name="Ghosh S."/>
            <person name="Mukherjee M."/>
            <person name="Tripathy S."/>
        </authorList>
    </citation>
    <scope>NUCLEOTIDE SEQUENCE</scope>
    <source>
        <strain evidence="8">BDU141951</strain>
    </source>
</reference>
<evidence type="ECO:0000256" key="4">
    <source>
        <dbReference type="ARBA" id="ARBA00022692"/>
    </source>
</evidence>
<reference evidence="8" key="1">
    <citation type="submission" date="2014-11" db="EMBL/GenBank/DDBJ databases">
        <authorList>
            <person name="Malar M.C."/>
            <person name="Sen D."/>
            <person name="Tripathy S."/>
        </authorList>
    </citation>
    <scope>NUCLEOTIDE SEQUENCE</scope>
    <source>
        <strain evidence="8">BDU141951</strain>
    </source>
</reference>
<keyword evidence="4 7" id="KW-0812">Transmembrane</keyword>
<feature type="transmembrane region" description="Helical" evidence="7">
    <location>
        <begin position="103"/>
        <end position="123"/>
    </location>
</feature>
<sequence length="194" mass="20992">MTIISAAIVLLLILDPFGNLVTINTLLSDVPPKKRQRIILRESLIAYGIMVLFLFGGNPLLSFFGVESHTLRISGGIILFLIALGMVFPSRSAMPSSLDSEPFIVPIAMPLIAGPSAIAALLVMAKSDPQLLGNWLGALTFSMGIVGVILWASPWIFQRLGPRGALAVERLMGMLLIILSVQMMLDGVEQYLDF</sequence>
<comment type="subcellular location">
    <subcellularLocation>
        <location evidence="1 7">Cell membrane</location>
        <topology evidence="1 7">Multi-pass membrane protein</topology>
    </subcellularLocation>
</comment>
<evidence type="ECO:0000256" key="3">
    <source>
        <dbReference type="ARBA" id="ARBA00022475"/>
    </source>
</evidence>
<evidence type="ECO:0000256" key="7">
    <source>
        <dbReference type="RuleBase" id="RU362048"/>
    </source>
</evidence>
<evidence type="ECO:0000256" key="6">
    <source>
        <dbReference type="ARBA" id="ARBA00023136"/>
    </source>
</evidence>
<dbReference type="PANTHER" id="PTHR33508">
    <property type="entry name" value="UPF0056 MEMBRANE PROTEIN YHCE"/>
    <property type="match status" value="1"/>
</dbReference>
<organism evidence="8">
    <name type="scientific">Lyngbya confervoides BDU141951</name>
    <dbReference type="NCBI Taxonomy" id="1574623"/>
    <lineage>
        <taxon>Bacteria</taxon>
        <taxon>Bacillati</taxon>
        <taxon>Cyanobacteriota</taxon>
        <taxon>Cyanophyceae</taxon>
        <taxon>Oscillatoriophycideae</taxon>
        <taxon>Oscillatoriales</taxon>
        <taxon>Microcoleaceae</taxon>
        <taxon>Lyngbya</taxon>
    </lineage>
</organism>
<evidence type="ECO:0000256" key="1">
    <source>
        <dbReference type="ARBA" id="ARBA00004651"/>
    </source>
</evidence>
<gene>
    <name evidence="8" type="ORF">QQ91_009005</name>
</gene>
<comment type="similarity">
    <text evidence="2 7">Belongs to the UPF0056 (MarC) family.</text>
</comment>
<keyword evidence="3" id="KW-1003">Cell membrane</keyword>
<dbReference type="PANTHER" id="PTHR33508:SF10">
    <property type="entry name" value="UPF0056 INNER MEMBRANE PROTEIN YHGN"/>
    <property type="match status" value="1"/>
</dbReference>
<dbReference type="InterPro" id="IPR002771">
    <property type="entry name" value="Multi_antbiot-R_MarC"/>
</dbReference>
<comment type="caution">
    <text evidence="7">Lacks conserved residue(s) required for the propagation of feature annotation.</text>
</comment>
<feature type="transmembrane region" description="Helical" evidence="7">
    <location>
        <begin position="163"/>
        <end position="185"/>
    </location>
</feature>
<dbReference type="NCBIfam" id="TIGR00427">
    <property type="entry name" value="NAAT family transporter"/>
    <property type="match status" value="1"/>
</dbReference>